<evidence type="ECO:0000313" key="6">
    <source>
        <dbReference type="Proteomes" id="UP000217895"/>
    </source>
</evidence>
<dbReference type="PANTHER" id="PTHR33678">
    <property type="entry name" value="BLL1576 PROTEIN"/>
    <property type="match status" value="1"/>
</dbReference>
<protein>
    <submittedName>
        <fullName evidence="4">Transposase IS66</fullName>
    </submittedName>
</protein>
<dbReference type="Pfam" id="PF20042">
    <property type="entry name" value="DUF6444"/>
    <property type="match status" value="1"/>
</dbReference>
<dbReference type="EMBL" id="AP018205">
    <property type="protein sequence ID" value="BAY59907.1"/>
    <property type="molecule type" value="Genomic_DNA"/>
</dbReference>
<name>A0A1Z4JSE1_LEPBY</name>
<evidence type="ECO:0000259" key="2">
    <source>
        <dbReference type="Pfam" id="PF03050"/>
    </source>
</evidence>
<dbReference type="Proteomes" id="UP000217895">
    <property type="component" value="Plasmid Plasmid2 dna"/>
</dbReference>
<keyword evidence="6" id="KW-1185">Reference proteome</keyword>
<evidence type="ECO:0000313" key="5">
    <source>
        <dbReference type="EMBL" id="BAY59907.1"/>
    </source>
</evidence>
<keyword evidence="4" id="KW-0614">Plasmid</keyword>
<proteinExistence type="predicted"/>
<reference evidence="4 6" key="1">
    <citation type="submission" date="2017-06" db="EMBL/GenBank/DDBJ databases">
        <title>Genome sequencing of cyanobaciteial culture collection at National Institute for Environmental Studies (NIES).</title>
        <authorList>
            <person name="Hirose Y."/>
            <person name="Shimura Y."/>
            <person name="Fujisawa T."/>
            <person name="Nakamura Y."/>
            <person name="Kawachi M."/>
        </authorList>
    </citation>
    <scope>NUCLEOTIDE SEQUENCE [LARGE SCALE GENOMIC DNA]</scope>
    <source>
        <strain evidence="4 6">NIES-2135</strain>
        <plasmid evidence="6">Plasmid Plasmid2 dna</plasmid>
        <plasmid evidence="4">plasmid2</plasmid>
    </source>
</reference>
<dbReference type="NCBIfam" id="NF033517">
    <property type="entry name" value="transpos_IS66"/>
    <property type="match status" value="1"/>
</dbReference>
<dbReference type="InterPro" id="IPR004291">
    <property type="entry name" value="Transposase_IS66_central"/>
</dbReference>
<organism evidence="4 6">
    <name type="scientific">Leptolyngbya boryana NIES-2135</name>
    <dbReference type="NCBI Taxonomy" id="1973484"/>
    <lineage>
        <taxon>Bacteria</taxon>
        <taxon>Bacillati</taxon>
        <taxon>Cyanobacteriota</taxon>
        <taxon>Cyanophyceae</taxon>
        <taxon>Leptolyngbyales</taxon>
        <taxon>Leptolyngbyaceae</taxon>
        <taxon>Leptolyngbya group</taxon>
        <taxon>Leptolyngbya</taxon>
    </lineage>
</organism>
<geneLocation type="plasmid" evidence="4">
    <name>plasmid2</name>
</geneLocation>
<feature type="domain" description="Transposase IS66 central" evidence="2">
    <location>
        <begin position="171"/>
        <end position="348"/>
    </location>
</feature>
<dbReference type="AlphaFoldDB" id="A0A1Z4JSE1"/>
<dbReference type="InterPro" id="IPR045618">
    <property type="entry name" value="DUF6444"/>
</dbReference>
<feature type="region of interest" description="Disordered" evidence="1">
    <location>
        <begin position="51"/>
        <end position="93"/>
    </location>
</feature>
<evidence type="ECO:0000256" key="1">
    <source>
        <dbReference type="SAM" id="MobiDB-lite"/>
    </source>
</evidence>
<feature type="region of interest" description="Disordered" evidence="1">
    <location>
        <begin position="380"/>
        <end position="411"/>
    </location>
</feature>
<sequence length="411" mass="46273">MSDPTPKNLAMSRDEIRAIYAQGEDAVIALVEGLLQRIAGLEERIEALENQHAKNSRNSSKPPSGDGFAPKPRSQRRKSERSSGGQSGHPGATLEWSEEVDAVMVHPVETCEVCGISLRAVEVESWESRQVQDLAPIQLSVTEHRAEVKCCPGCQTLNRGAFPVGVNSVVQYGASLKSLMVYFLDYQLLASARVAELFADIFGCLLSEATLYTSRERCFETLEPIEDWIFEQVALAEVIHCDETGMRVKGGLWWLHVASTDGFTFYFVHTKRGRAALEAMALLPNFEGVSVHDGWKSYAQYECDHALCNAHHLRELEFIRERYAQTWAEEMSILLCDLKQQVDDAKMQGHSTLSRDLVQWFEERYVLLIEAGLSLNRINDPPLDDAKSRGRPKNRPQRTYSTAYSSTKRRC</sequence>
<feature type="compositionally biased region" description="Polar residues" evidence="1">
    <location>
        <begin position="397"/>
        <end position="411"/>
    </location>
</feature>
<dbReference type="Pfam" id="PF03050">
    <property type="entry name" value="DDE_Tnp_IS66"/>
    <property type="match status" value="1"/>
</dbReference>
<dbReference type="EMBL" id="AP018205">
    <property type="protein sequence ID" value="BAY59691.1"/>
    <property type="molecule type" value="Genomic_DNA"/>
</dbReference>
<feature type="domain" description="DUF6444" evidence="3">
    <location>
        <begin position="6"/>
        <end position="93"/>
    </location>
</feature>
<gene>
    <name evidence="4" type="ORF">NIES2135_65680</name>
    <name evidence="5" type="ORF">NIES2135_67840</name>
</gene>
<dbReference type="InterPro" id="IPR052344">
    <property type="entry name" value="Transposase-related"/>
</dbReference>
<dbReference type="PANTHER" id="PTHR33678:SF1">
    <property type="entry name" value="BLL1576 PROTEIN"/>
    <property type="match status" value="1"/>
</dbReference>
<evidence type="ECO:0000313" key="4">
    <source>
        <dbReference type="EMBL" id="BAY59691.1"/>
    </source>
</evidence>
<accession>A0A1Z4JSE1</accession>
<evidence type="ECO:0000259" key="3">
    <source>
        <dbReference type="Pfam" id="PF20042"/>
    </source>
</evidence>